<evidence type="ECO:0000256" key="3">
    <source>
        <dbReference type="SAM" id="SignalP"/>
    </source>
</evidence>
<gene>
    <name evidence="5" type="ORF">SVUK_LOCUS626</name>
</gene>
<keyword evidence="6" id="KW-1185">Reference proteome</keyword>
<evidence type="ECO:0000256" key="2">
    <source>
        <dbReference type="SAM" id="MobiDB-lite"/>
    </source>
</evidence>
<feature type="chain" id="PRO_5017944437" description="SXP/RAL-2 family protein Ani s 5-like cation-binding domain-containing protein" evidence="3">
    <location>
        <begin position="22"/>
        <end position="304"/>
    </location>
</feature>
<dbReference type="EMBL" id="UYYB01001079">
    <property type="protein sequence ID" value="VDM65628.1"/>
    <property type="molecule type" value="Genomic_DNA"/>
</dbReference>
<reference evidence="5 6" key="1">
    <citation type="submission" date="2018-11" db="EMBL/GenBank/DDBJ databases">
        <authorList>
            <consortium name="Pathogen Informatics"/>
        </authorList>
    </citation>
    <scope>NUCLEOTIDE SEQUENCE [LARGE SCALE GENOMIC DNA]</scope>
</reference>
<keyword evidence="3" id="KW-0732">Signal</keyword>
<feature type="region of interest" description="Disordered" evidence="2">
    <location>
        <begin position="269"/>
        <end position="292"/>
    </location>
</feature>
<accession>A0A3P7K9H1</accession>
<dbReference type="Pfam" id="PF02520">
    <property type="entry name" value="ANIS5_cation-bd"/>
    <property type="match status" value="1"/>
</dbReference>
<proteinExistence type="predicted"/>
<evidence type="ECO:0000313" key="5">
    <source>
        <dbReference type="EMBL" id="VDM65628.1"/>
    </source>
</evidence>
<evidence type="ECO:0000313" key="6">
    <source>
        <dbReference type="Proteomes" id="UP000270094"/>
    </source>
</evidence>
<dbReference type="PANTHER" id="PTHR21593">
    <property type="entry name" value="PRION-LIKE- Q/N-RICH -DOMAIN-BEARING PROTEIN PROTEIN"/>
    <property type="match status" value="1"/>
</dbReference>
<feature type="signal peptide" evidence="3">
    <location>
        <begin position="1"/>
        <end position="21"/>
    </location>
</feature>
<feature type="compositionally biased region" description="Basic residues" evidence="2">
    <location>
        <begin position="274"/>
        <end position="284"/>
    </location>
</feature>
<organism evidence="5 6">
    <name type="scientific">Strongylus vulgaris</name>
    <name type="common">Blood worm</name>
    <dbReference type="NCBI Taxonomy" id="40348"/>
    <lineage>
        <taxon>Eukaryota</taxon>
        <taxon>Metazoa</taxon>
        <taxon>Ecdysozoa</taxon>
        <taxon>Nematoda</taxon>
        <taxon>Chromadorea</taxon>
        <taxon>Rhabditida</taxon>
        <taxon>Rhabditina</taxon>
        <taxon>Rhabditomorpha</taxon>
        <taxon>Strongyloidea</taxon>
        <taxon>Strongylidae</taxon>
        <taxon>Strongylus</taxon>
    </lineage>
</organism>
<dbReference type="AlphaFoldDB" id="A0A3P7K9H1"/>
<feature type="coiled-coil region" evidence="1">
    <location>
        <begin position="211"/>
        <end position="238"/>
    </location>
</feature>
<name>A0A3P7K9H1_STRVU</name>
<sequence length="304" mass="33305">MVAPPLHVVLFLMVARPPVHTSRPSTQHLRAPRALKAAERFVPQKRMNNTIALLAIAFAVVCAHNGVRVSYTYTGPRGEVYDGGEGFARITGGSQGGGSYYGSQRGLGFARITGGSQGRGNYYGSQRGLGFATITGGSQGWGGYYGSQKGPGFETIVGGSRGSRGRGHLALLPPYLININVTAINEYFTIMANTSMTIGDKENKLYEWGAKNGVSREVEELIANITEYEEEIKENVYRVLKFVSNQFPRNPHGRLWGLCKLMGIGGTGWPRGPRGPRGHGRKRNWSQGPNSSIERDRFYPYFQI</sequence>
<dbReference type="InterPro" id="IPR003677">
    <property type="entry name" value="ANIS5_cation-bd"/>
</dbReference>
<keyword evidence="1" id="KW-0175">Coiled coil</keyword>
<evidence type="ECO:0000256" key="1">
    <source>
        <dbReference type="SAM" id="Coils"/>
    </source>
</evidence>
<protein>
    <recommendedName>
        <fullName evidence="4">SXP/RAL-2 family protein Ani s 5-like cation-binding domain-containing protein</fullName>
    </recommendedName>
</protein>
<dbReference type="InterPro" id="IPR052823">
    <property type="entry name" value="SXP/RAL-2_related"/>
</dbReference>
<dbReference type="PANTHER" id="PTHR21593:SF36">
    <property type="entry name" value="DUF148 DOMAIN-CONTAINING PROTEIN-RELATED"/>
    <property type="match status" value="1"/>
</dbReference>
<feature type="domain" description="SXP/RAL-2 family protein Ani s 5-like cation-binding" evidence="4">
    <location>
        <begin position="184"/>
        <end position="244"/>
    </location>
</feature>
<evidence type="ECO:0000259" key="4">
    <source>
        <dbReference type="Pfam" id="PF02520"/>
    </source>
</evidence>
<dbReference type="Proteomes" id="UP000270094">
    <property type="component" value="Unassembled WGS sequence"/>
</dbReference>